<dbReference type="Pfam" id="PF13672">
    <property type="entry name" value="PP2C_2"/>
    <property type="match status" value="1"/>
</dbReference>
<evidence type="ECO:0000259" key="1">
    <source>
        <dbReference type="PROSITE" id="PS51746"/>
    </source>
</evidence>
<sequence>MRVFGRSDIGSVRKMNQDYMYFSKAPVGQLPNLFIVADGMGGHKAGDYASRMSVENFVDYIQQAPPDAPIRIVDDGIHYANELVMEKAQQYSELNGMGTTFVAAFIVDKTLYVANVGDSRLYLIDSEINQVTEDHSYVGAMVRAGEITAEEAKHHPDKNIITRAIGASWDIRVDFFEVDLEPGDKILMCSDGLSNMVDDEKLLDIISNTEIEAAVEALINEAKANGGLDNITAIVIDPFDEEVN</sequence>
<dbReference type="Gene3D" id="3.60.40.10">
    <property type="entry name" value="PPM-type phosphatase domain"/>
    <property type="match status" value="1"/>
</dbReference>
<dbReference type="SUPFAM" id="SSF81606">
    <property type="entry name" value="PP2C-like"/>
    <property type="match status" value="1"/>
</dbReference>
<dbReference type="PROSITE" id="PS51746">
    <property type="entry name" value="PPM_2"/>
    <property type="match status" value="1"/>
</dbReference>
<name>A0A9D1F2M9_9FIRM</name>
<dbReference type="Proteomes" id="UP000823927">
    <property type="component" value="Unassembled WGS sequence"/>
</dbReference>
<dbReference type="NCBIfam" id="NF033484">
    <property type="entry name" value="Stp1_PP2C_phos"/>
    <property type="match status" value="1"/>
</dbReference>
<comment type="caution">
    <text evidence="2">The sequence shown here is derived from an EMBL/GenBank/DDBJ whole genome shotgun (WGS) entry which is preliminary data.</text>
</comment>
<dbReference type="SMART" id="SM00332">
    <property type="entry name" value="PP2Cc"/>
    <property type="match status" value="1"/>
</dbReference>
<gene>
    <name evidence="2" type="ORF">IAB46_00310</name>
</gene>
<evidence type="ECO:0000313" key="3">
    <source>
        <dbReference type="Proteomes" id="UP000823927"/>
    </source>
</evidence>
<dbReference type="InterPro" id="IPR015655">
    <property type="entry name" value="PP2C"/>
</dbReference>
<accession>A0A9D1F2M9</accession>
<proteinExistence type="predicted"/>
<dbReference type="PANTHER" id="PTHR47992">
    <property type="entry name" value="PROTEIN PHOSPHATASE"/>
    <property type="match status" value="1"/>
</dbReference>
<protein>
    <submittedName>
        <fullName evidence="2">Stp1/IreP family PP2C-type Ser/Thr phosphatase</fullName>
    </submittedName>
</protein>
<dbReference type="AlphaFoldDB" id="A0A9D1F2M9"/>
<evidence type="ECO:0000313" key="2">
    <source>
        <dbReference type="EMBL" id="HIS46007.1"/>
    </source>
</evidence>
<reference evidence="2" key="1">
    <citation type="submission" date="2020-10" db="EMBL/GenBank/DDBJ databases">
        <authorList>
            <person name="Gilroy R."/>
        </authorList>
    </citation>
    <scope>NUCLEOTIDE SEQUENCE</scope>
    <source>
        <strain evidence="2">CHK178-757</strain>
    </source>
</reference>
<dbReference type="CDD" id="cd00143">
    <property type="entry name" value="PP2Cc"/>
    <property type="match status" value="1"/>
</dbReference>
<dbReference type="SMART" id="SM00331">
    <property type="entry name" value="PP2C_SIG"/>
    <property type="match status" value="1"/>
</dbReference>
<dbReference type="EMBL" id="DVIT01000002">
    <property type="protein sequence ID" value="HIS46007.1"/>
    <property type="molecule type" value="Genomic_DNA"/>
</dbReference>
<dbReference type="InterPro" id="IPR036457">
    <property type="entry name" value="PPM-type-like_dom_sf"/>
</dbReference>
<reference evidence="2" key="2">
    <citation type="journal article" date="2021" name="PeerJ">
        <title>Extensive microbial diversity within the chicken gut microbiome revealed by metagenomics and culture.</title>
        <authorList>
            <person name="Gilroy R."/>
            <person name="Ravi A."/>
            <person name="Getino M."/>
            <person name="Pursley I."/>
            <person name="Horton D.L."/>
            <person name="Alikhan N.F."/>
            <person name="Baker D."/>
            <person name="Gharbi K."/>
            <person name="Hall N."/>
            <person name="Watson M."/>
            <person name="Adriaenssens E.M."/>
            <person name="Foster-Nyarko E."/>
            <person name="Jarju S."/>
            <person name="Secka A."/>
            <person name="Antonio M."/>
            <person name="Oren A."/>
            <person name="Chaudhuri R.R."/>
            <person name="La Ragione R."/>
            <person name="Hildebrand F."/>
            <person name="Pallen M.J."/>
        </authorList>
    </citation>
    <scope>NUCLEOTIDE SEQUENCE</scope>
    <source>
        <strain evidence="2">CHK178-757</strain>
    </source>
</reference>
<dbReference type="InterPro" id="IPR001932">
    <property type="entry name" value="PPM-type_phosphatase-like_dom"/>
</dbReference>
<feature type="domain" description="PPM-type phosphatase" evidence="1">
    <location>
        <begin position="18"/>
        <end position="238"/>
    </location>
</feature>
<organism evidence="2 3">
    <name type="scientific">Candidatus Scybalocola faecigallinarum</name>
    <dbReference type="NCBI Taxonomy" id="2840941"/>
    <lineage>
        <taxon>Bacteria</taxon>
        <taxon>Bacillati</taxon>
        <taxon>Bacillota</taxon>
        <taxon>Clostridia</taxon>
        <taxon>Lachnospirales</taxon>
        <taxon>Lachnospiraceae</taxon>
        <taxon>Lachnospiraceae incertae sedis</taxon>
        <taxon>Candidatus Scybalocola (ex Gilroy et al. 2021)</taxon>
    </lineage>
</organism>
<dbReference type="GO" id="GO:0004722">
    <property type="term" value="F:protein serine/threonine phosphatase activity"/>
    <property type="evidence" value="ECO:0007669"/>
    <property type="project" value="InterPro"/>
</dbReference>